<dbReference type="NCBIfam" id="TIGR02701">
    <property type="entry name" value="shell_carb_anhy"/>
    <property type="match status" value="1"/>
</dbReference>
<name>A0A3B1AUJ0_9ZZZZ</name>
<feature type="non-terminal residue" evidence="3">
    <location>
        <position position="361"/>
    </location>
</feature>
<protein>
    <submittedName>
        <fullName evidence="3">Carboxysome shell protein CsoS3</fullName>
    </submittedName>
</protein>
<accession>A0A3B1AUJ0</accession>
<dbReference type="Pfam" id="PF20686">
    <property type="entry name" value="CsoSCA_cat"/>
    <property type="match status" value="1"/>
</dbReference>
<dbReference type="AlphaFoldDB" id="A0A3B1AUJ0"/>
<dbReference type="InterPro" id="IPR048619">
    <property type="entry name" value="CsoSCA_N"/>
</dbReference>
<evidence type="ECO:0000259" key="2">
    <source>
        <dbReference type="Pfam" id="PF20687"/>
    </source>
</evidence>
<dbReference type="EMBL" id="UOFV01000087">
    <property type="protein sequence ID" value="VAW96456.1"/>
    <property type="molecule type" value="Genomic_DNA"/>
</dbReference>
<dbReference type="Gene3D" id="1.20.120.1310">
    <property type="entry name" value="Carboxysome Shell Carbonic Anhydrase, N-terminal helical domain"/>
    <property type="match status" value="1"/>
</dbReference>
<feature type="domain" description="Carboxysome Shell Carbonic Anhydrase N-terminal" evidence="2">
    <location>
        <begin position="30"/>
        <end position="115"/>
    </location>
</feature>
<feature type="domain" description="Carboxysome Shell Carbonic Anhydrase catalytic" evidence="1">
    <location>
        <begin position="128"/>
        <end position="358"/>
    </location>
</feature>
<evidence type="ECO:0000259" key="1">
    <source>
        <dbReference type="Pfam" id="PF20686"/>
    </source>
</evidence>
<dbReference type="InterPro" id="IPR048539">
    <property type="entry name" value="CsoSCA_cat"/>
</dbReference>
<gene>
    <name evidence="3" type="ORF">MNBD_GAMMA19-800</name>
</gene>
<organism evidence="3">
    <name type="scientific">hydrothermal vent metagenome</name>
    <dbReference type="NCBI Taxonomy" id="652676"/>
    <lineage>
        <taxon>unclassified sequences</taxon>
        <taxon>metagenomes</taxon>
        <taxon>ecological metagenomes</taxon>
    </lineage>
</organism>
<reference evidence="3" key="1">
    <citation type="submission" date="2018-06" db="EMBL/GenBank/DDBJ databases">
        <authorList>
            <person name="Zhirakovskaya E."/>
        </authorList>
    </citation>
    <scope>NUCLEOTIDE SEQUENCE</scope>
</reference>
<sequence>MQRARTVMRPSAPQAGAAYKVGYRSDRGGENLHLYRYEQKVKQAFANIELCLKGISGFQHEADFSRRAQAVAREYLGFELPDVLLADAWIKSVDVGQLYVWCVFETFRRMSDDFFTDKPLVGLDDENFQAFIEKCGFHTVDVSPCADGRLAHVIRYVLRLPYKSVRRKSYAGAMFDIDDSLQKWVETEMLRYRESRPNSVDAATRYLKAAVYHYSTSAPDVEGCAAHGSDAVKAAEGALSRLQAFQQGVENSFCCGASIDLLLIGIDTDNDAIRIHLSDADGGIDPLRYVDCSDVDAVANAGDTSEEIYNVVARLAQTQKIAPAEGMLRFVAKLFHSNMLQVNYVREYYNGRYEDIGHQER</sequence>
<dbReference type="InterPro" id="IPR014074">
    <property type="entry name" value="Carboxysome_shell_carb_anhy"/>
</dbReference>
<evidence type="ECO:0000313" key="3">
    <source>
        <dbReference type="EMBL" id="VAW96456.1"/>
    </source>
</evidence>
<dbReference type="InterPro" id="IPR043065">
    <property type="entry name" value="CsoSCA_N_sf"/>
</dbReference>
<proteinExistence type="predicted"/>
<dbReference type="Pfam" id="PF20687">
    <property type="entry name" value="CsoSCA_N"/>
    <property type="match status" value="1"/>
</dbReference>